<dbReference type="Proteomes" id="UP000678393">
    <property type="component" value="Unassembled WGS sequence"/>
</dbReference>
<dbReference type="GO" id="GO:0032968">
    <property type="term" value="P:positive regulation of transcription elongation by RNA polymerase II"/>
    <property type="evidence" value="ECO:0007669"/>
    <property type="project" value="TreeGrafter"/>
</dbReference>
<organism evidence="3 4">
    <name type="scientific">Candidula unifasciata</name>
    <dbReference type="NCBI Taxonomy" id="100452"/>
    <lineage>
        <taxon>Eukaryota</taxon>
        <taxon>Metazoa</taxon>
        <taxon>Spiralia</taxon>
        <taxon>Lophotrochozoa</taxon>
        <taxon>Mollusca</taxon>
        <taxon>Gastropoda</taxon>
        <taxon>Heterobranchia</taxon>
        <taxon>Euthyneura</taxon>
        <taxon>Panpulmonata</taxon>
        <taxon>Eupulmonata</taxon>
        <taxon>Stylommatophora</taxon>
        <taxon>Helicina</taxon>
        <taxon>Helicoidea</taxon>
        <taxon>Geomitridae</taxon>
        <taxon>Candidula</taxon>
    </lineage>
</organism>
<proteinExistence type="predicted"/>
<dbReference type="PANTHER" id="PTHR23288">
    <property type="entry name" value="OCCLUDIN AND RNA POLYMERASE II ELONGATION FACTOR ELL"/>
    <property type="match status" value="1"/>
</dbReference>
<dbReference type="InterPro" id="IPR042065">
    <property type="entry name" value="E3_ELL-like"/>
</dbReference>
<dbReference type="SUPFAM" id="SSF46785">
    <property type="entry name" value="Winged helix' DNA-binding domain"/>
    <property type="match status" value="1"/>
</dbReference>
<evidence type="ECO:0000313" key="3">
    <source>
        <dbReference type="EMBL" id="CAG5131040.1"/>
    </source>
</evidence>
<evidence type="ECO:0000256" key="1">
    <source>
        <dbReference type="SAM" id="MobiDB-lite"/>
    </source>
</evidence>
<dbReference type="InterPro" id="IPR031176">
    <property type="entry name" value="ELL/occludin"/>
</dbReference>
<feature type="compositionally biased region" description="Polar residues" evidence="1">
    <location>
        <begin position="210"/>
        <end position="224"/>
    </location>
</feature>
<dbReference type="PANTHER" id="PTHR23288:SF17">
    <property type="entry name" value="RNA POLYMERASE II ELONGATION FACTOR ELL"/>
    <property type="match status" value="1"/>
</dbReference>
<gene>
    <name evidence="3" type="ORF">CUNI_LOCUS16598</name>
</gene>
<dbReference type="GO" id="GO:0006368">
    <property type="term" value="P:transcription elongation by RNA polymerase II"/>
    <property type="evidence" value="ECO:0007669"/>
    <property type="project" value="InterPro"/>
</dbReference>
<feature type="domain" description="RNA polymerase II elongation factor ELL N-terminal" evidence="2">
    <location>
        <begin position="8"/>
        <end position="277"/>
    </location>
</feature>
<dbReference type="InterPro" id="IPR019464">
    <property type="entry name" value="ELL_N"/>
</dbReference>
<feature type="non-terminal residue" evidence="3">
    <location>
        <position position="1"/>
    </location>
</feature>
<feature type="region of interest" description="Disordered" evidence="1">
    <location>
        <begin position="186"/>
        <end position="228"/>
    </location>
</feature>
<dbReference type="Pfam" id="PF10390">
    <property type="entry name" value="ELL"/>
    <property type="match status" value="1"/>
</dbReference>
<keyword evidence="4" id="KW-1185">Reference proteome</keyword>
<name>A0A8S3ZT35_9EUPU</name>
<dbReference type="GO" id="GO:0042795">
    <property type="term" value="P:snRNA transcription by RNA polymerase II"/>
    <property type="evidence" value="ECO:0007669"/>
    <property type="project" value="TreeGrafter"/>
</dbReference>
<dbReference type="GO" id="GO:0008023">
    <property type="term" value="C:transcription elongation factor complex"/>
    <property type="evidence" value="ECO:0007669"/>
    <property type="project" value="InterPro"/>
</dbReference>
<sequence length="277" mass="30205">MATLVEGREYGLASNDLSQENKTIVHFKLTDTALKTLEDFSKNSRATIQFHGSEGVIKIPSHGNRPEQVFQISLSALPVDHNSSLDCIQQMSKHGESSLFSLGTMQNRITVLAKEDVFDRTKAKMTKVEEDNKKVCTKEIKPSGRHISKKVKKIIPAASLKYPQLVKKPSVVSLNGSPAAAAAAANRVQTYRDSPSPSSLSSSSSSLLSQGQNKLSPSASSNIPASKLSTTTTSRVLTSFAAKQTSGSINMPYRDRIIHLLALKPYKKPELLLRLQK</sequence>
<dbReference type="AlphaFoldDB" id="A0A8S3ZT35"/>
<evidence type="ECO:0000313" key="4">
    <source>
        <dbReference type="Proteomes" id="UP000678393"/>
    </source>
</evidence>
<protein>
    <recommendedName>
        <fullName evidence="2">RNA polymerase II elongation factor ELL N-terminal domain-containing protein</fullName>
    </recommendedName>
</protein>
<dbReference type="Gene3D" id="1.10.10.2670">
    <property type="entry name" value="E3 ubiquitin-protein ligase"/>
    <property type="match status" value="1"/>
</dbReference>
<feature type="compositionally biased region" description="Low complexity" evidence="1">
    <location>
        <begin position="194"/>
        <end position="209"/>
    </location>
</feature>
<comment type="caution">
    <text evidence="3">The sequence shown here is derived from an EMBL/GenBank/DDBJ whole genome shotgun (WGS) entry which is preliminary data.</text>
</comment>
<dbReference type="InterPro" id="IPR036390">
    <property type="entry name" value="WH_DNA-bd_sf"/>
</dbReference>
<evidence type="ECO:0000259" key="2">
    <source>
        <dbReference type="Pfam" id="PF10390"/>
    </source>
</evidence>
<dbReference type="OrthoDB" id="6284217at2759"/>
<reference evidence="3" key="1">
    <citation type="submission" date="2021-04" db="EMBL/GenBank/DDBJ databases">
        <authorList>
            <consortium name="Molecular Ecology Group"/>
        </authorList>
    </citation>
    <scope>NUCLEOTIDE SEQUENCE</scope>
</reference>
<accession>A0A8S3ZT35</accession>
<dbReference type="GO" id="GO:0000987">
    <property type="term" value="F:cis-regulatory region sequence-specific DNA binding"/>
    <property type="evidence" value="ECO:0007669"/>
    <property type="project" value="TreeGrafter"/>
</dbReference>
<dbReference type="EMBL" id="CAJHNH020004445">
    <property type="protein sequence ID" value="CAG5131040.1"/>
    <property type="molecule type" value="Genomic_DNA"/>
</dbReference>